<organism evidence="1 2">
    <name type="scientific">Methylocaldum marinum</name>
    <dbReference type="NCBI Taxonomy" id="1432792"/>
    <lineage>
        <taxon>Bacteria</taxon>
        <taxon>Pseudomonadati</taxon>
        <taxon>Pseudomonadota</taxon>
        <taxon>Gammaproteobacteria</taxon>
        <taxon>Methylococcales</taxon>
        <taxon>Methylococcaceae</taxon>
        <taxon>Methylocaldum</taxon>
    </lineage>
</organism>
<name>A0A250KX64_9GAMM</name>
<dbReference type="EMBL" id="AP017928">
    <property type="protein sequence ID" value="BBA36253.1"/>
    <property type="molecule type" value="Genomic_DNA"/>
</dbReference>
<dbReference type="RefSeq" id="WP_119631460.1">
    <property type="nucleotide sequence ID" value="NZ_AP017928.1"/>
</dbReference>
<accession>A0A250KX64</accession>
<reference evidence="1 2" key="1">
    <citation type="submission" date="2016-12" db="EMBL/GenBank/DDBJ databases">
        <title>Genome sequencing of Methylocaldum marinum.</title>
        <authorList>
            <person name="Takeuchi M."/>
            <person name="Kamagata Y."/>
            <person name="Hiraoka S."/>
            <person name="Oshima K."/>
            <person name="Hattori M."/>
            <person name="Iwasaki W."/>
        </authorList>
    </citation>
    <scope>NUCLEOTIDE SEQUENCE [LARGE SCALE GENOMIC DNA]</scope>
    <source>
        <strain evidence="1 2">S8</strain>
    </source>
</reference>
<evidence type="ECO:0000313" key="2">
    <source>
        <dbReference type="Proteomes" id="UP000266313"/>
    </source>
</evidence>
<evidence type="ECO:0000313" key="1">
    <source>
        <dbReference type="EMBL" id="BBA36253.1"/>
    </source>
</evidence>
<dbReference type="AlphaFoldDB" id="A0A250KX64"/>
<protein>
    <submittedName>
        <fullName evidence="1">Uncharacterized protein</fullName>
    </submittedName>
</protein>
<sequence length="61" mass="7136">MGEVVKFRRPKPSEKQAGKTLCRSGFHKWKVARERPFDVKQGKLITVYRCERCGATKNELR</sequence>
<dbReference type="KEGG" id="mmai:sS8_4323"/>
<keyword evidence="2" id="KW-1185">Reference proteome</keyword>
<dbReference type="OrthoDB" id="5801496at2"/>
<gene>
    <name evidence="1" type="ORF">sS8_4323</name>
</gene>
<dbReference type="Proteomes" id="UP000266313">
    <property type="component" value="Chromosome"/>
</dbReference>
<proteinExistence type="predicted"/>